<dbReference type="PROSITE" id="PS50157">
    <property type="entry name" value="ZINC_FINGER_C2H2_2"/>
    <property type="match status" value="2"/>
</dbReference>
<feature type="domain" description="C2H2-type" evidence="6">
    <location>
        <begin position="180"/>
        <end position="204"/>
    </location>
</feature>
<feature type="compositionally biased region" description="Basic and acidic residues" evidence="5">
    <location>
        <begin position="100"/>
        <end position="115"/>
    </location>
</feature>
<evidence type="ECO:0000256" key="1">
    <source>
        <dbReference type="ARBA" id="ARBA00022723"/>
    </source>
</evidence>
<keyword evidence="2 4" id="KW-0863">Zinc-finger</keyword>
<accession>M2MV27</accession>
<keyword evidence="8" id="KW-1185">Reference proteome</keyword>
<dbReference type="SUPFAM" id="SSF57667">
    <property type="entry name" value="beta-beta-alpha zinc fingers"/>
    <property type="match status" value="1"/>
</dbReference>
<dbReference type="HOGENOM" id="CLU_756459_0_0_1"/>
<dbReference type="GO" id="GO:0000981">
    <property type="term" value="F:DNA-binding transcription factor activity, RNA polymerase II-specific"/>
    <property type="evidence" value="ECO:0007669"/>
    <property type="project" value="TreeGrafter"/>
</dbReference>
<dbReference type="OrthoDB" id="8922241at2759"/>
<keyword evidence="1" id="KW-0479">Metal-binding</keyword>
<dbReference type="eggNOG" id="KOG1721">
    <property type="taxonomic scope" value="Eukaryota"/>
</dbReference>
<dbReference type="PANTHER" id="PTHR23235:SF120">
    <property type="entry name" value="KRUPPEL-LIKE FACTOR 15"/>
    <property type="match status" value="1"/>
</dbReference>
<feature type="domain" description="C2H2-type" evidence="6">
    <location>
        <begin position="153"/>
        <end position="177"/>
    </location>
</feature>
<evidence type="ECO:0000313" key="7">
    <source>
        <dbReference type="EMBL" id="EMD00807.1"/>
    </source>
</evidence>
<sequence length="366" mass="40282">MSVLSVPISNGNEETFISTNLDPERVQGPWQNNVLLDGLGSQWGGAGASCDSGLLYQPSFDVSSANSNASISPATVRATPIEPPTQSHRYSAEMAPLGRGRGEGPFDVDDRRRLPSDVPLPLTQSRSGRSRSTVRSSVPSRRDASTTGRGRIIACTVCGGSFRTSKDLERHAKKRFHRQYICPVQGCTKSYYRRDSFVRHKTAHKQLAMHECSYCARLGVEKHFIRKDHLSAHIWNVHAPPDLEIPSIDSMETIHGEDSPRFLWEAQSRCSSPFEFTIDDNDFMLHDGLLSGFTPPQIAIGAAQSSSATSKDCSACQKRAISELEKALAAIVGPVDTFVLTERLGLHHNTTTEKVARTLRKLLIEP</sequence>
<name>M2MV27_BAUPA</name>
<reference evidence="7 8" key="1">
    <citation type="journal article" date="2012" name="PLoS Pathog.">
        <title>Diverse lifestyles and strategies of plant pathogenesis encoded in the genomes of eighteen Dothideomycetes fungi.</title>
        <authorList>
            <person name="Ohm R.A."/>
            <person name="Feau N."/>
            <person name="Henrissat B."/>
            <person name="Schoch C.L."/>
            <person name="Horwitz B.A."/>
            <person name="Barry K.W."/>
            <person name="Condon B.J."/>
            <person name="Copeland A.C."/>
            <person name="Dhillon B."/>
            <person name="Glaser F."/>
            <person name="Hesse C.N."/>
            <person name="Kosti I."/>
            <person name="LaButti K."/>
            <person name="Lindquist E.A."/>
            <person name="Lucas S."/>
            <person name="Salamov A.A."/>
            <person name="Bradshaw R.E."/>
            <person name="Ciuffetti L."/>
            <person name="Hamelin R.C."/>
            <person name="Kema G.H.J."/>
            <person name="Lawrence C."/>
            <person name="Scott J.A."/>
            <person name="Spatafora J.W."/>
            <person name="Turgeon B.G."/>
            <person name="de Wit P.J.G.M."/>
            <person name="Zhong S."/>
            <person name="Goodwin S.B."/>
            <person name="Grigoriev I.V."/>
        </authorList>
    </citation>
    <scope>NUCLEOTIDE SEQUENCE [LARGE SCALE GENOMIC DNA]</scope>
    <source>
        <strain evidence="7 8">UAMH 10762</strain>
    </source>
</reference>
<evidence type="ECO:0000256" key="4">
    <source>
        <dbReference type="PROSITE-ProRule" id="PRU00042"/>
    </source>
</evidence>
<proteinExistence type="predicted"/>
<dbReference type="Proteomes" id="UP000011761">
    <property type="component" value="Unassembled WGS sequence"/>
</dbReference>
<dbReference type="PANTHER" id="PTHR23235">
    <property type="entry name" value="KRUEPPEL-LIKE TRANSCRIPTION FACTOR"/>
    <property type="match status" value="1"/>
</dbReference>
<dbReference type="AlphaFoldDB" id="M2MV27"/>
<organism evidence="7 8">
    <name type="scientific">Baudoinia panamericana (strain UAMH 10762)</name>
    <name type="common">Angels' share fungus</name>
    <name type="synonym">Baudoinia compniacensis (strain UAMH 10762)</name>
    <dbReference type="NCBI Taxonomy" id="717646"/>
    <lineage>
        <taxon>Eukaryota</taxon>
        <taxon>Fungi</taxon>
        <taxon>Dikarya</taxon>
        <taxon>Ascomycota</taxon>
        <taxon>Pezizomycotina</taxon>
        <taxon>Dothideomycetes</taxon>
        <taxon>Dothideomycetidae</taxon>
        <taxon>Mycosphaerellales</taxon>
        <taxon>Teratosphaeriaceae</taxon>
        <taxon>Baudoinia</taxon>
    </lineage>
</organism>
<dbReference type="GO" id="GO:0008270">
    <property type="term" value="F:zinc ion binding"/>
    <property type="evidence" value="ECO:0007669"/>
    <property type="project" value="UniProtKB-KW"/>
</dbReference>
<feature type="compositionally biased region" description="Low complexity" evidence="5">
    <location>
        <begin position="125"/>
        <end position="139"/>
    </location>
</feature>
<dbReference type="PROSITE" id="PS00028">
    <property type="entry name" value="ZINC_FINGER_C2H2_1"/>
    <property type="match status" value="2"/>
</dbReference>
<evidence type="ECO:0000256" key="2">
    <source>
        <dbReference type="ARBA" id="ARBA00022771"/>
    </source>
</evidence>
<dbReference type="EMBL" id="KB445550">
    <property type="protein sequence ID" value="EMD00807.1"/>
    <property type="molecule type" value="Genomic_DNA"/>
</dbReference>
<keyword evidence="3" id="KW-0862">Zinc</keyword>
<dbReference type="InterPro" id="IPR036236">
    <property type="entry name" value="Znf_C2H2_sf"/>
</dbReference>
<dbReference type="GeneID" id="19107336"/>
<dbReference type="RefSeq" id="XP_007671991.1">
    <property type="nucleotide sequence ID" value="XM_007673801.1"/>
</dbReference>
<dbReference type="GO" id="GO:0000978">
    <property type="term" value="F:RNA polymerase II cis-regulatory region sequence-specific DNA binding"/>
    <property type="evidence" value="ECO:0007669"/>
    <property type="project" value="TreeGrafter"/>
</dbReference>
<dbReference type="KEGG" id="bcom:BAUCODRAFT_118535"/>
<protein>
    <recommendedName>
        <fullName evidence="6">C2H2-type domain-containing protein</fullName>
    </recommendedName>
</protein>
<dbReference type="Pfam" id="PF00096">
    <property type="entry name" value="zf-C2H2"/>
    <property type="match status" value="1"/>
</dbReference>
<evidence type="ECO:0000259" key="6">
    <source>
        <dbReference type="PROSITE" id="PS50157"/>
    </source>
</evidence>
<evidence type="ECO:0000313" key="8">
    <source>
        <dbReference type="Proteomes" id="UP000011761"/>
    </source>
</evidence>
<feature type="region of interest" description="Disordered" evidence="5">
    <location>
        <begin position="73"/>
        <end position="147"/>
    </location>
</feature>
<dbReference type="SMART" id="SM00355">
    <property type="entry name" value="ZnF_C2H2"/>
    <property type="match status" value="3"/>
</dbReference>
<evidence type="ECO:0000256" key="3">
    <source>
        <dbReference type="ARBA" id="ARBA00022833"/>
    </source>
</evidence>
<gene>
    <name evidence="7" type="ORF">BAUCODRAFT_118535</name>
</gene>
<evidence type="ECO:0000256" key="5">
    <source>
        <dbReference type="SAM" id="MobiDB-lite"/>
    </source>
</evidence>
<dbReference type="Gene3D" id="3.30.160.60">
    <property type="entry name" value="Classic Zinc Finger"/>
    <property type="match status" value="1"/>
</dbReference>
<dbReference type="InterPro" id="IPR013087">
    <property type="entry name" value="Znf_C2H2_type"/>
</dbReference>